<proteinExistence type="predicted"/>
<dbReference type="EMBL" id="JAGRRH010000013">
    <property type="protein sequence ID" value="KAG7359938.1"/>
    <property type="molecule type" value="Genomic_DNA"/>
</dbReference>
<reference evidence="2" key="2">
    <citation type="submission" date="2021-04" db="EMBL/GenBank/DDBJ databases">
        <authorList>
            <person name="Podell S."/>
        </authorList>
    </citation>
    <scope>NUCLEOTIDE SEQUENCE</scope>
    <source>
        <strain evidence="2">Hildebrandi</strain>
    </source>
</reference>
<organism evidence="2 3">
    <name type="scientific">Nitzschia inconspicua</name>
    <dbReference type="NCBI Taxonomy" id="303405"/>
    <lineage>
        <taxon>Eukaryota</taxon>
        <taxon>Sar</taxon>
        <taxon>Stramenopiles</taxon>
        <taxon>Ochrophyta</taxon>
        <taxon>Bacillariophyta</taxon>
        <taxon>Bacillariophyceae</taxon>
        <taxon>Bacillariophycidae</taxon>
        <taxon>Bacillariales</taxon>
        <taxon>Bacillariaceae</taxon>
        <taxon>Nitzschia</taxon>
    </lineage>
</organism>
<name>A0A9K3PUF7_9STRA</name>
<comment type="caution">
    <text evidence="2">The sequence shown here is derived from an EMBL/GenBank/DDBJ whole genome shotgun (WGS) entry which is preliminary data.</text>
</comment>
<protein>
    <submittedName>
        <fullName evidence="2">Uncharacterized protein</fullName>
    </submittedName>
</protein>
<evidence type="ECO:0000313" key="2">
    <source>
        <dbReference type="EMBL" id="KAG7359938.1"/>
    </source>
</evidence>
<sequence>MEHHNTFSAALEESIKARQTAGNRAKTVTFVVAAVQVHEIPSINDYSKEERNKTWFSRLEFSEIKTSHKELIRRLSNREYIPDTEDCSVRGLEGRSQANSKNRQNIIMAGILAVLNEQDIQKIEGRNDPEALAIIYRQYSYHSLQAASIMGRRDEADIAEYTAGHACRPPQHFSPHHFSHGPGDATQQESQSSSQPLQTPVGVKLNIGLQSNNRRVAKGGGGGPAVLRRPVKAPGRTESIIQRRATAA</sequence>
<feature type="region of interest" description="Disordered" evidence="1">
    <location>
        <begin position="166"/>
        <end position="248"/>
    </location>
</feature>
<accession>A0A9K3PUF7</accession>
<evidence type="ECO:0000313" key="3">
    <source>
        <dbReference type="Proteomes" id="UP000693970"/>
    </source>
</evidence>
<dbReference type="Proteomes" id="UP000693970">
    <property type="component" value="Unassembled WGS sequence"/>
</dbReference>
<gene>
    <name evidence="2" type="ORF">IV203_035036</name>
</gene>
<dbReference type="AlphaFoldDB" id="A0A9K3PUF7"/>
<evidence type="ECO:0000256" key="1">
    <source>
        <dbReference type="SAM" id="MobiDB-lite"/>
    </source>
</evidence>
<reference evidence="2" key="1">
    <citation type="journal article" date="2021" name="Sci. Rep.">
        <title>Diploid genomic architecture of Nitzschia inconspicua, an elite biomass production diatom.</title>
        <authorList>
            <person name="Oliver A."/>
            <person name="Podell S."/>
            <person name="Pinowska A."/>
            <person name="Traller J.C."/>
            <person name="Smith S.R."/>
            <person name="McClure R."/>
            <person name="Beliaev A."/>
            <person name="Bohutskyi P."/>
            <person name="Hill E.A."/>
            <person name="Rabines A."/>
            <person name="Zheng H."/>
            <person name="Allen L.Z."/>
            <person name="Kuo A."/>
            <person name="Grigoriev I.V."/>
            <person name="Allen A.E."/>
            <person name="Hazlebeck D."/>
            <person name="Allen E.E."/>
        </authorList>
    </citation>
    <scope>NUCLEOTIDE SEQUENCE</scope>
    <source>
        <strain evidence="2">Hildebrandi</strain>
    </source>
</reference>
<keyword evidence="3" id="KW-1185">Reference proteome</keyword>
<feature type="compositionally biased region" description="Low complexity" evidence="1">
    <location>
        <begin position="180"/>
        <end position="195"/>
    </location>
</feature>